<evidence type="ECO:0000259" key="1">
    <source>
        <dbReference type="Pfam" id="PF01458"/>
    </source>
</evidence>
<gene>
    <name evidence="2" type="ORF">Tbon_02045</name>
</gene>
<sequence>MRARHDACRRRSCMTSTTEERVRITAAARALGEQLGDPAWLARLRAEAAALADELEWPDSYQSRPWKYYDARSIDLARYPVEQDESIAVEADDAVTVTTHGFAEGATAERLAQRLGSAVAAGTDRFTALHYAFLREAVIVDVPANAEPAAPVRIRRSVSGAQLTTPHTVIVTGPNSRVTVVEEYTSDEAEILAVPVAEIFPGPGSEVRYYVVHRWGPATRSFGYQRMLGAERDAAFQNLQLVLSGRVVKGQLESSLIGRGTASELLGLAYGRGEEYVDFYTLQDHIGPDTRSDLLYKAALRDSARSVYYGLTRVGLEAKNADANQENRNLLLSKTARADSDPVLEILTSNVIRASHGATAGPVDEEQLFYLQTRGIPLPVAEGMLVWAFLEDVVARVPDAGLREELLGLLEAKVRGS</sequence>
<evidence type="ECO:0000313" key="2">
    <source>
        <dbReference type="EMBL" id="QFG02126.1"/>
    </source>
</evidence>
<reference evidence="2 3" key="1">
    <citation type="submission" date="2019-08" db="EMBL/GenBank/DDBJ databases">
        <authorList>
            <person name="Toschakov S.V."/>
        </authorList>
    </citation>
    <scope>NUCLEOTIDE SEQUENCE [LARGE SCALE GENOMIC DNA]</scope>
    <source>
        <strain evidence="2 3">3753O</strain>
    </source>
</reference>
<proteinExistence type="predicted"/>
<dbReference type="InterPro" id="IPR055346">
    <property type="entry name" value="Fe-S_cluster_assembly_SufBD"/>
</dbReference>
<dbReference type="Proteomes" id="UP000326331">
    <property type="component" value="Chromosome"/>
</dbReference>
<evidence type="ECO:0000313" key="3">
    <source>
        <dbReference type="Proteomes" id="UP000326331"/>
    </source>
</evidence>
<keyword evidence="3" id="KW-1185">Reference proteome</keyword>
<reference evidence="2 3" key="2">
    <citation type="submission" date="2019-10" db="EMBL/GenBank/DDBJ databases">
        <title>Thermopilla bonchosmolovskayae gen. nov., sp. nov., a moderately thermophilic Chloroflexi bacterium from a Chukotka hot spring (Arctic, Russia), representing a novel classis Thermopillaia, which include previously uncultivated lineage OLB14.</title>
        <authorList>
            <person name="Kochetkova T.V."/>
            <person name="Zayulina K.S."/>
            <person name="Zhigarkov V.S."/>
            <person name="Minaev N.V."/>
            <person name="Novikov A."/>
            <person name="Toshchakov S.V."/>
            <person name="Elcheninov A.G."/>
            <person name="Kublanov I.V."/>
        </authorList>
    </citation>
    <scope>NUCLEOTIDE SEQUENCE [LARGE SCALE GENOMIC DNA]</scope>
    <source>
        <strain evidence="2 3">3753O</strain>
    </source>
</reference>
<dbReference type="SUPFAM" id="SSF101960">
    <property type="entry name" value="Stabilizer of iron transporter SufD"/>
    <property type="match status" value="1"/>
</dbReference>
<dbReference type="EMBL" id="CP042829">
    <property type="protein sequence ID" value="QFG02126.1"/>
    <property type="molecule type" value="Genomic_DNA"/>
</dbReference>
<feature type="domain" description="SUF system FeS cluster assembly SufBD core" evidence="1">
    <location>
        <begin position="161"/>
        <end position="389"/>
    </location>
</feature>
<protein>
    <submittedName>
        <fullName evidence="2">SufD family Fe-S cluster assembly protein</fullName>
    </submittedName>
</protein>
<organism evidence="2 3">
    <name type="scientific">Tepidiforma bonchosmolovskayae</name>
    <dbReference type="NCBI Taxonomy" id="2601677"/>
    <lineage>
        <taxon>Bacteria</taxon>
        <taxon>Bacillati</taxon>
        <taxon>Chloroflexota</taxon>
        <taxon>Tepidiformia</taxon>
        <taxon>Tepidiformales</taxon>
        <taxon>Tepidiformaceae</taxon>
        <taxon>Tepidiforma</taxon>
    </lineage>
</organism>
<name>A0ABX6BZ98_9CHLR</name>
<dbReference type="PANTHER" id="PTHR43575">
    <property type="entry name" value="PROTEIN ABCI7, CHLOROPLASTIC"/>
    <property type="match status" value="1"/>
</dbReference>
<dbReference type="InterPro" id="IPR037284">
    <property type="entry name" value="SUF_FeS_clus_asmbl_SufBD_sf"/>
</dbReference>
<dbReference type="PANTHER" id="PTHR43575:SF1">
    <property type="entry name" value="PROTEIN ABCI7, CHLOROPLASTIC"/>
    <property type="match status" value="1"/>
</dbReference>
<accession>A0ABX6BZ98</accession>
<dbReference type="Pfam" id="PF01458">
    <property type="entry name" value="SUFBD_core"/>
    <property type="match status" value="1"/>
</dbReference>
<dbReference type="InterPro" id="IPR000825">
    <property type="entry name" value="SUF_FeS_clus_asmbl_SufBD_core"/>
</dbReference>